<dbReference type="InterPro" id="IPR029058">
    <property type="entry name" value="AB_hydrolase_fold"/>
</dbReference>
<sequence>MTVDWETAVVNDKGTTFAFLDSGAPTGETYTTVVCIHGHSFHARSFEPLFPFAASHNLRIIALNRRDYVGTSLFSQAELDAINGSDSAVHASFLQDRALEIAQFMVWLVNEKNVPKASGDGKSGGLAVLGWSLGNVFSVAFLRHLTSFPVEVKQVLSSYMRTGFLYESAYSGLGYPKPEGAYQPLTDPSIPERMRGVLFGTWVSSYFNHPYYSTPSDTRVKSLSSLQLRTPEPDTEATLYKRPTIEVIPGEELKTSVDTAPDARSERPYWAVVKPSTLYGNTLGTFIRPSEPESLQSVKISVIYCLSSVWSAQWVIIELERDLEKRKAEGKELRQVSFVPIEGGNHFVSERDTVS</sequence>
<accession>A0A0H2RZ64</accession>
<dbReference type="AlphaFoldDB" id="A0A0H2RZ64"/>
<evidence type="ECO:0000313" key="1">
    <source>
        <dbReference type="EMBL" id="KLO10051.1"/>
    </source>
</evidence>
<name>A0A0H2RZ64_9AGAM</name>
<dbReference type="Gene3D" id="3.40.50.1820">
    <property type="entry name" value="alpha/beta hydrolase"/>
    <property type="match status" value="1"/>
</dbReference>
<dbReference type="EMBL" id="KQ086037">
    <property type="protein sequence ID" value="KLO10051.1"/>
    <property type="molecule type" value="Genomic_DNA"/>
</dbReference>
<evidence type="ECO:0008006" key="3">
    <source>
        <dbReference type="Google" id="ProtNLM"/>
    </source>
</evidence>
<evidence type="ECO:0000313" key="2">
    <source>
        <dbReference type="Proteomes" id="UP000053477"/>
    </source>
</evidence>
<organism evidence="1 2">
    <name type="scientific">Schizopora paradoxa</name>
    <dbReference type="NCBI Taxonomy" id="27342"/>
    <lineage>
        <taxon>Eukaryota</taxon>
        <taxon>Fungi</taxon>
        <taxon>Dikarya</taxon>
        <taxon>Basidiomycota</taxon>
        <taxon>Agaricomycotina</taxon>
        <taxon>Agaricomycetes</taxon>
        <taxon>Hymenochaetales</taxon>
        <taxon>Schizoporaceae</taxon>
        <taxon>Schizopora</taxon>
    </lineage>
</organism>
<reference evidence="1 2" key="1">
    <citation type="submission" date="2015-04" db="EMBL/GenBank/DDBJ databases">
        <title>Complete genome sequence of Schizopora paradoxa KUC8140, a cosmopolitan wood degrader in East Asia.</title>
        <authorList>
            <consortium name="DOE Joint Genome Institute"/>
            <person name="Min B."/>
            <person name="Park H."/>
            <person name="Jang Y."/>
            <person name="Kim J.-J."/>
            <person name="Kim K.H."/>
            <person name="Pangilinan J."/>
            <person name="Lipzen A."/>
            <person name="Riley R."/>
            <person name="Grigoriev I.V."/>
            <person name="Spatafora J.W."/>
            <person name="Choi I.-G."/>
        </authorList>
    </citation>
    <scope>NUCLEOTIDE SEQUENCE [LARGE SCALE GENOMIC DNA]</scope>
    <source>
        <strain evidence="1 2">KUC8140</strain>
    </source>
</reference>
<dbReference type="OrthoDB" id="5311491at2759"/>
<dbReference type="Proteomes" id="UP000053477">
    <property type="component" value="Unassembled WGS sequence"/>
</dbReference>
<protein>
    <recommendedName>
        <fullName evidence="3">AB hydrolase-1 domain-containing protein</fullName>
    </recommendedName>
</protein>
<dbReference type="SUPFAM" id="SSF53474">
    <property type="entry name" value="alpha/beta-Hydrolases"/>
    <property type="match status" value="1"/>
</dbReference>
<keyword evidence="2" id="KW-1185">Reference proteome</keyword>
<dbReference type="InParanoid" id="A0A0H2RZ64"/>
<proteinExistence type="predicted"/>
<gene>
    <name evidence="1" type="ORF">SCHPADRAFT_833106</name>
</gene>